<dbReference type="AlphaFoldDB" id="A0A2V5I083"/>
<dbReference type="EMBL" id="KZ825262">
    <property type="protein sequence ID" value="PYI13116.1"/>
    <property type="molecule type" value="Genomic_DNA"/>
</dbReference>
<evidence type="ECO:0000313" key="1">
    <source>
        <dbReference type="EMBL" id="PYI13116.1"/>
    </source>
</evidence>
<organism evidence="1 2">
    <name type="scientific">Aspergillus violaceofuscus (strain CBS 115571)</name>
    <dbReference type="NCBI Taxonomy" id="1450538"/>
    <lineage>
        <taxon>Eukaryota</taxon>
        <taxon>Fungi</taxon>
        <taxon>Dikarya</taxon>
        <taxon>Ascomycota</taxon>
        <taxon>Pezizomycotina</taxon>
        <taxon>Eurotiomycetes</taxon>
        <taxon>Eurotiomycetidae</taxon>
        <taxon>Eurotiales</taxon>
        <taxon>Aspergillaceae</taxon>
        <taxon>Aspergillus</taxon>
    </lineage>
</organism>
<accession>A0A2V5I083</accession>
<protein>
    <submittedName>
        <fullName evidence="1">Uncharacterized protein</fullName>
    </submittedName>
</protein>
<name>A0A2V5I083_ASPV1</name>
<sequence>MSSQNAFAFHVICGGSVACQVSVDEVIVANSRGPLTRIWFSCRVQLLIKCLSIKRQFFMDDNSICASAIKMPVVGG</sequence>
<evidence type="ECO:0000313" key="2">
    <source>
        <dbReference type="Proteomes" id="UP000249829"/>
    </source>
</evidence>
<gene>
    <name evidence="1" type="ORF">BO99DRAFT_72573</name>
</gene>
<dbReference type="Proteomes" id="UP000249829">
    <property type="component" value="Unassembled WGS sequence"/>
</dbReference>
<reference evidence="1 2" key="1">
    <citation type="submission" date="2018-02" db="EMBL/GenBank/DDBJ databases">
        <title>The genomes of Aspergillus section Nigri reveals drivers in fungal speciation.</title>
        <authorList>
            <consortium name="DOE Joint Genome Institute"/>
            <person name="Vesth T.C."/>
            <person name="Nybo J."/>
            <person name="Theobald S."/>
            <person name="Brandl J."/>
            <person name="Frisvad J.C."/>
            <person name="Nielsen K.F."/>
            <person name="Lyhne E.K."/>
            <person name="Kogle M.E."/>
            <person name="Kuo A."/>
            <person name="Riley R."/>
            <person name="Clum A."/>
            <person name="Nolan M."/>
            <person name="Lipzen A."/>
            <person name="Salamov A."/>
            <person name="Henrissat B."/>
            <person name="Wiebenga A."/>
            <person name="De vries R.P."/>
            <person name="Grigoriev I.V."/>
            <person name="Mortensen U.H."/>
            <person name="Andersen M.R."/>
            <person name="Baker S.E."/>
        </authorList>
    </citation>
    <scope>NUCLEOTIDE SEQUENCE [LARGE SCALE GENOMIC DNA]</scope>
    <source>
        <strain evidence="1 2">CBS 115571</strain>
    </source>
</reference>
<keyword evidence="2" id="KW-1185">Reference proteome</keyword>
<proteinExistence type="predicted"/>